<evidence type="ECO:0000259" key="1">
    <source>
        <dbReference type="Pfam" id="PF19289"/>
    </source>
</evidence>
<sequence length="441" mass="50016">MQDYFYTLADFISSKLLKDEIYLCEFSGEQSDFIRFNHGQVRQPGSVEQYYLELDLIRGNRHAIGKLTLSSQLSLDQDRIVILLANLRDQLPHIPADPYLLYATEVQSTQSVGRNDLPETPMVLADIINTVQHTDFVGFYASGGTFTGFANSFGQRNWHSRYSFNLDWSLYYEKDKAVKSAYAGFNWEQVQLQNKFSNALTQLEVLKYQPRVIQPGQYRVYLAPTALYEILQLLCWDGFGLKAQRTKETPLLRMFAEPKKTFQASVTLRENTTEGLSPIFQNQGFIKPNQVTLIQQGTYHSALVSPRSAKEYGITTNGANDGESPTSLDLAAGDFPQLNIVEALNTGIYINNLWYLNYSDRAAGRMTGMTRFATFWVEQGEIIAPLNVMRFDETVYHLLGSQLIALTAEREFIIKTDTYEKRSDHSARLPGALIAAVSFTL</sequence>
<dbReference type="HOGENOM" id="CLU_050371_0_0_6"/>
<dbReference type="SUPFAM" id="SSF111283">
    <property type="entry name" value="Putative modulator of DNA gyrase, PmbA/TldD"/>
    <property type="match status" value="1"/>
</dbReference>
<keyword evidence="2" id="KW-0378">Hydrolase</keyword>
<gene>
    <name evidence="2" type="ORF">THII_3471</name>
</gene>
<accession>A0A090AHH5</accession>
<dbReference type="AlphaFoldDB" id="A0A090AHH5"/>
<dbReference type="InterPro" id="IPR036059">
    <property type="entry name" value="TldD/PmbA_sf"/>
</dbReference>
<dbReference type="Pfam" id="PF19289">
    <property type="entry name" value="PmbA_TldD_3rd"/>
    <property type="match status" value="1"/>
</dbReference>
<dbReference type="InterPro" id="IPR045569">
    <property type="entry name" value="Metalloprtase-TldD/E_C"/>
</dbReference>
<proteinExistence type="predicted"/>
<dbReference type="STRING" id="40754.THII_3471"/>
<reference evidence="2 3" key="1">
    <citation type="journal article" date="2014" name="ISME J.">
        <title>Ecophysiology of Thioploca ingrica as revealed by the complete genome sequence supplemented with proteomic evidence.</title>
        <authorList>
            <person name="Kojima H."/>
            <person name="Ogura Y."/>
            <person name="Yamamoto N."/>
            <person name="Togashi T."/>
            <person name="Mori H."/>
            <person name="Watanabe T."/>
            <person name="Nemoto F."/>
            <person name="Kurokawa K."/>
            <person name="Hayashi T."/>
            <person name="Fukui M."/>
        </authorList>
    </citation>
    <scope>NUCLEOTIDE SEQUENCE [LARGE SCALE GENOMIC DNA]</scope>
</reference>
<dbReference type="EMBL" id="AP014633">
    <property type="protein sequence ID" value="BAP57768.1"/>
    <property type="molecule type" value="Genomic_DNA"/>
</dbReference>
<keyword evidence="2" id="KW-0645">Protease</keyword>
<evidence type="ECO:0000313" key="2">
    <source>
        <dbReference type="EMBL" id="BAP57768.1"/>
    </source>
</evidence>
<dbReference type="GO" id="GO:0006508">
    <property type="term" value="P:proteolysis"/>
    <property type="evidence" value="ECO:0007669"/>
    <property type="project" value="UniProtKB-KW"/>
</dbReference>
<dbReference type="GO" id="GO:0008237">
    <property type="term" value="F:metallopeptidase activity"/>
    <property type="evidence" value="ECO:0007669"/>
    <property type="project" value="InterPro"/>
</dbReference>
<keyword evidence="3" id="KW-1185">Reference proteome</keyword>
<feature type="domain" description="Metalloprotease TldD/E C-terminal" evidence="1">
    <location>
        <begin position="215"/>
        <end position="439"/>
    </location>
</feature>
<dbReference type="KEGG" id="tig:THII_3471"/>
<dbReference type="PANTHER" id="PTHR43666:SF1">
    <property type="entry name" value="CONSERVED PROTEIN"/>
    <property type="match status" value="1"/>
</dbReference>
<protein>
    <submittedName>
        <fullName evidence="2">Putative Zn-dependent protease-like protein</fullName>
    </submittedName>
</protein>
<dbReference type="Proteomes" id="UP000031623">
    <property type="component" value="Chromosome"/>
</dbReference>
<organism evidence="2 3">
    <name type="scientific">Thioploca ingrica</name>
    <dbReference type="NCBI Taxonomy" id="40754"/>
    <lineage>
        <taxon>Bacteria</taxon>
        <taxon>Pseudomonadati</taxon>
        <taxon>Pseudomonadota</taxon>
        <taxon>Gammaproteobacteria</taxon>
        <taxon>Thiotrichales</taxon>
        <taxon>Thiotrichaceae</taxon>
        <taxon>Thioploca</taxon>
    </lineage>
</organism>
<dbReference type="OrthoDB" id="9763230at2"/>
<evidence type="ECO:0000313" key="3">
    <source>
        <dbReference type="Proteomes" id="UP000031623"/>
    </source>
</evidence>
<dbReference type="PANTHER" id="PTHR43666">
    <property type="entry name" value="TLDD PROTEIN"/>
    <property type="match status" value="1"/>
</dbReference>
<name>A0A090AHH5_9GAMM</name>